<dbReference type="Ensembl" id="ENSNLET00000042673.1">
    <property type="protein sequence ID" value="ENSNLEP00000028907.1"/>
    <property type="gene ID" value="ENSNLEG00000035964.1"/>
</dbReference>
<evidence type="ECO:0000313" key="2">
    <source>
        <dbReference type="Proteomes" id="UP000001073"/>
    </source>
</evidence>
<dbReference type="EMBL" id="ADFV01002771">
    <property type="status" value="NOT_ANNOTATED_CDS"/>
    <property type="molecule type" value="Genomic_DNA"/>
</dbReference>
<dbReference type="InParanoid" id="A0A2I3GC86"/>
<accession>A0A2I3GC86</accession>
<name>A0A2I3GC86_NOMLE</name>
<dbReference type="AlphaFoldDB" id="A0A2I3GC86"/>
<protein>
    <submittedName>
        <fullName evidence="1">Uncharacterized protein</fullName>
    </submittedName>
</protein>
<dbReference type="Proteomes" id="UP000001073">
    <property type="component" value="Chromosome 11"/>
</dbReference>
<dbReference type="GeneTree" id="ENSGT00860000135570"/>
<dbReference type="OMA" id="GGHTMFP"/>
<keyword evidence="2" id="KW-1185">Reference proteome</keyword>
<sequence>MTVFRKGKTRTQKTLGITTTPKCFRLQEITIHVFAGGHTIFPYYLVQNDSSLPKSFFSNHDFLIYFGPMQSHSLWPIVSLPTTPPGGEGGVKKKKEFPLGWPPKLRIK</sequence>
<proteinExistence type="predicted"/>
<evidence type="ECO:0000313" key="1">
    <source>
        <dbReference type="Ensembl" id="ENSNLEP00000028907.1"/>
    </source>
</evidence>
<reference evidence="1" key="2">
    <citation type="submission" date="2025-08" db="UniProtKB">
        <authorList>
            <consortium name="Ensembl"/>
        </authorList>
    </citation>
    <scope>IDENTIFICATION</scope>
</reference>
<reference evidence="1 2" key="1">
    <citation type="submission" date="2012-10" db="EMBL/GenBank/DDBJ databases">
        <authorList>
            <consortium name="Gibbon Genome Sequencing Consortium"/>
        </authorList>
    </citation>
    <scope>NUCLEOTIDE SEQUENCE [LARGE SCALE GENOMIC DNA]</scope>
</reference>
<reference evidence="1" key="3">
    <citation type="submission" date="2025-09" db="UniProtKB">
        <authorList>
            <consortium name="Ensembl"/>
        </authorList>
    </citation>
    <scope>IDENTIFICATION</scope>
</reference>
<organism evidence="1 2">
    <name type="scientific">Nomascus leucogenys</name>
    <name type="common">Northern white-cheeked gibbon</name>
    <name type="synonym">Hylobates leucogenys</name>
    <dbReference type="NCBI Taxonomy" id="61853"/>
    <lineage>
        <taxon>Eukaryota</taxon>
        <taxon>Metazoa</taxon>
        <taxon>Chordata</taxon>
        <taxon>Craniata</taxon>
        <taxon>Vertebrata</taxon>
        <taxon>Euteleostomi</taxon>
        <taxon>Mammalia</taxon>
        <taxon>Eutheria</taxon>
        <taxon>Euarchontoglires</taxon>
        <taxon>Primates</taxon>
        <taxon>Haplorrhini</taxon>
        <taxon>Catarrhini</taxon>
        <taxon>Hylobatidae</taxon>
        <taxon>Nomascus</taxon>
    </lineage>
</organism>